<dbReference type="NCBIfam" id="NF046055">
    <property type="entry name" value="restr_BPTD_3080"/>
    <property type="match status" value="1"/>
</dbReference>
<dbReference type="InterPro" id="IPR050742">
    <property type="entry name" value="Helicase_Restrict-Modif_Enz"/>
</dbReference>
<accession>A0A0G1DFJ5</accession>
<name>A0A0G1DFJ5_9BACT</name>
<dbReference type="EMBL" id="LCFP01000011">
    <property type="protein sequence ID" value="KKS96377.1"/>
    <property type="molecule type" value="Genomic_DNA"/>
</dbReference>
<keyword evidence="2" id="KW-0547">Nucleotide-binding</keyword>
<sequence length="973" mass="112975">MITSPIINSPYEEPKKYFKFDNKGITEEIIEGRRPSGNYIPVPRITDKAKQLEVLEGLESGWSEETFKENEFVNKLRARVSDWRTQNYPGLTKVSRELLLFWKNPERQKKFFFCQIEALETLMYVIEVAEKSGDNWIINQLKDAHQAENSKLFRLAMKMATGTGKTVVMAMIIAWQSLNKLKYIQDTRFSDTFVIITPGITIKDRLNVLQPNQSFNYFVERDIVSSQDLELLKQIRIIITNYHQLELRNIPRYGATKVVKEEASRESPAAMINRVFRDIKNKQNIIVLNDEAHHCYREKIDGEKLRGQDRTEAEENNKAARVWISGIEWLQEKIGIRCVFDVSATPSFLKGSGHIEGELFPWIICDFSLIDAIESGVVKVPRIPIRDDTTHEIPDYRHIWLRIRDSLPKQGKKTGSYGVDPFLPSILETALKSLYGNYEKYYQIYLERKETQPDTMPPVMIIVCNNTSVSEMVYRWISGYKAERNDKEVLIPGNLEIFRNENGNQWLEKPNSLIIDSAQIESGTAIDDEFKKTFSYEIEEFRKQYRERFIGRDLPTDEEILREVMNTVGKKGRLGENIKCVVSVSMLTEGWDVNTVSHILGVRAFSTQLLCEQIVGRALRRISYETDETGMFNAEYAEVYGVPFNFFINAEGSTKVPIPKELHRVKSLPEREQLEIKFPRLEGYKYDFKEEKISATFSPDLKTVIENIPTKVDVAGILGDSQLHTLDSLKKIRTQEIIYRLSGRLIEKYFQEKYWLFPQMKDIVDEYIRTSVVLKDNMFPGLLLIAEFRDDAITKIYQSIVANQPEKKIMPILTPYDYIGSTKYVDFLTTKNVQETIKSHINYVVADTEEWEQGVAKKLEDMDEVISYVKNQGLNFLIPYEHQGLSHFYTPDFVVKINKSVSEKINLLIEVTGKKDDKKAVKVYTAKKLWIPAVNNWGELEHWDFIEIQDIHQTQNVIRYCLEHGFDKADTQV</sequence>
<proteinExistence type="predicted"/>
<dbReference type="STRING" id="1618443.UV73_C0011G0049"/>
<dbReference type="Gene3D" id="3.40.50.300">
    <property type="entry name" value="P-loop containing nucleotide triphosphate hydrolases"/>
    <property type="match status" value="2"/>
</dbReference>
<keyword evidence="2" id="KW-0067">ATP-binding</keyword>
<feature type="domain" description="Helicase/UvrB N-terminal" evidence="1">
    <location>
        <begin position="115"/>
        <end position="318"/>
    </location>
</feature>
<dbReference type="InterPro" id="IPR027417">
    <property type="entry name" value="P-loop_NTPase"/>
</dbReference>
<dbReference type="GO" id="GO:0015668">
    <property type="term" value="F:type III site-specific deoxyribonuclease activity"/>
    <property type="evidence" value="ECO:0007669"/>
    <property type="project" value="UniProtKB-EC"/>
</dbReference>
<gene>
    <name evidence="2" type="ORF">UV73_C0011G0049</name>
</gene>
<keyword evidence="2" id="KW-0378">Hydrolase</keyword>
<dbReference type="GO" id="GO:0004386">
    <property type="term" value="F:helicase activity"/>
    <property type="evidence" value="ECO:0007669"/>
    <property type="project" value="UniProtKB-KW"/>
</dbReference>
<dbReference type="AlphaFoldDB" id="A0A0G1DFJ5"/>
<dbReference type="GO" id="GO:0003677">
    <property type="term" value="F:DNA binding"/>
    <property type="evidence" value="ECO:0007669"/>
    <property type="project" value="InterPro"/>
</dbReference>
<dbReference type="InterPro" id="IPR006935">
    <property type="entry name" value="Helicase/UvrB_N"/>
</dbReference>
<evidence type="ECO:0000313" key="2">
    <source>
        <dbReference type="EMBL" id="KKS96377.1"/>
    </source>
</evidence>
<dbReference type="PATRIC" id="fig|1618443.3.peg.1325"/>
<dbReference type="PANTHER" id="PTHR47396">
    <property type="entry name" value="TYPE I RESTRICTION ENZYME ECOKI R PROTEIN"/>
    <property type="match status" value="1"/>
</dbReference>
<reference evidence="2 3" key="1">
    <citation type="journal article" date="2015" name="Nature">
        <title>rRNA introns, odd ribosomes, and small enigmatic genomes across a large radiation of phyla.</title>
        <authorList>
            <person name="Brown C.T."/>
            <person name="Hug L.A."/>
            <person name="Thomas B.C."/>
            <person name="Sharon I."/>
            <person name="Castelle C.J."/>
            <person name="Singh A."/>
            <person name="Wilkins M.J."/>
            <person name="Williams K.H."/>
            <person name="Banfield J.F."/>
        </authorList>
    </citation>
    <scope>NUCLEOTIDE SEQUENCE [LARGE SCALE GENOMIC DNA]</scope>
</reference>
<organism evidence="2 3">
    <name type="scientific">Candidatus Gottesmanbacteria bacterium GW2011_GWA2_43_14</name>
    <dbReference type="NCBI Taxonomy" id="1618443"/>
    <lineage>
        <taxon>Bacteria</taxon>
        <taxon>Candidatus Gottesmaniibacteriota</taxon>
    </lineage>
</organism>
<evidence type="ECO:0000313" key="3">
    <source>
        <dbReference type="Proteomes" id="UP000034894"/>
    </source>
</evidence>
<dbReference type="Proteomes" id="UP000034894">
    <property type="component" value="Unassembled WGS sequence"/>
</dbReference>
<dbReference type="SUPFAM" id="SSF52540">
    <property type="entry name" value="P-loop containing nucleoside triphosphate hydrolases"/>
    <property type="match status" value="1"/>
</dbReference>
<keyword evidence="2" id="KW-0347">Helicase</keyword>
<dbReference type="Pfam" id="PF04851">
    <property type="entry name" value="ResIII"/>
    <property type="match status" value="1"/>
</dbReference>
<dbReference type="PANTHER" id="PTHR47396:SF1">
    <property type="entry name" value="ATP-DEPENDENT HELICASE IRC3-RELATED"/>
    <property type="match status" value="1"/>
</dbReference>
<comment type="caution">
    <text evidence="2">The sequence shown here is derived from an EMBL/GenBank/DDBJ whole genome shotgun (WGS) entry which is preliminary data.</text>
</comment>
<evidence type="ECO:0000259" key="1">
    <source>
        <dbReference type="Pfam" id="PF04851"/>
    </source>
</evidence>
<dbReference type="GO" id="GO:0005829">
    <property type="term" value="C:cytosol"/>
    <property type="evidence" value="ECO:0007669"/>
    <property type="project" value="TreeGrafter"/>
</dbReference>
<dbReference type="GO" id="GO:0005524">
    <property type="term" value="F:ATP binding"/>
    <property type="evidence" value="ECO:0007669"/>
    <property type="project" value="InterPro"/>
</dbReference>
<dbReference type="EC" id="3.1.21.5" evidence="2"/>
<protein>
    <submittedName>
        <fullName evidence="2">Type III restriction-modification enzyme, R/helicase subunit, type III restriction enzyme</fullName>
        <ecNumber evidence="2">3.1.21.5</ecNumber>
    </submittedName>
</protein>